<dbReference type="PANTHER" id="PTHR30212:SF2">
    <property type="entry name" value="PROTEIN YIIM"/>
    <property type="match status" value="1"/>
</dbReference>
<sequence length="312" mass="33042">MTGSTLFDVRVVALREEAPGVVSCELRAVSGELPPCPPGAHVDVHLPNGLVRQYSVVQAGTGSYHVGIKRDPESRGGSAFMAESLRIGSRLRLGAPRDNFPLAASSGRVVLIAGGIGITALLPMARSLEESGRDWTLHYAVRTVEDVAFKPAIRDLGDRLRIHASSAEGCRLSIAGIVEQQPAGTHFYCCGPAPMLDAFSKATASLPREQVHLERFGAEPTSGGQEFMVRLARSGATLPIGADQTIIDALLAAGHDAPYSCQQGICGSCEVKVLEGRPDHRDDVLTAAEKASNKTMMICCSRACSAELVLDL</sequence>
<evidence type="ECO:0000313" key="4">
    <source>
        <dbReference type="Proteomes" id="UP001169027"/>
    </source>
</evidence>
<comment type="caution">
    <text evidence="3">The sequence shown here is derived from an EMBL/GenBank/DDBJ whole genome shotgun (WGS) entry which is preliminary data.</text>
</comment>
<dbReference type="InterPro" id="IPR052353">
    <property type="entry name" value="Benzoxazolinone_Detox_Enz"/>
</dbReference>
<evidence type="ECO:0000313" key="3">
    <source>
        <dbReference type="EMBL" id="MDO1534147.1"/>
    </source>
</evidence>
<dbReference type="RefSeq" id="WP_301811427.1">
    <property type="nucleotide sequence ID" value="NZ_JAUJZH010000012.1"/>
</dbReference>
<evidence type="ECO:0000259" key="2">
    <source>
        <dbReference type="PROSITE" id="PS51384"/>
    </source>
</evidence>
<dbReference type="InterPro" id="IPR017938">
    <property type="entry name" value="Riboflavin_synthase-like_b-brl"/>
</dbReference>
<keyword evidence="4" id="KW-1185">Reference proteome</keyword>
<dbReference type="InterPro" id="IPR017927">
    <property type="entry name" value="FAD-bd_FR_type"/>
</dbReference>
<dbReference type="InterPro" id="IPR001041">
    <property type="entry name" value="2Fe-2S_ferredoxin-type"/>
</dbReference>
<dbReference type="EMBL" id="JAUKVY010000012">
    <property type="protein sequence ID" value="MDO1534147.1"/>
    <property type="molecule type" value="Genomic_DNA"/>
</dbReference>
<dbReference type="SUPFAM" id="SSF54292">
    <property type="entry name" value="2Fe-2S ferredoxin-like"/>
    <property type="match status" value="1"/>
</dbReference>
<accession>A0ABT8S5F4</accession>
<dbReference type="CDD" id="cd06185">
    <property type="entry name" value="PDR_like"/>
    <property type="match status" value="1"/>
</dbReference>
<dbReference type="InterPro" id="IPR006058">
    <property type="entry name" value="2Fe2S_fd_BS"/>
</dbReference>
<dbReference type="EC" id="1.-.-.-" evidence="3"/>
<proteinExistence type="predicted"/>
<name>A0ABT8S5F4_9BURK</name>
<dbReference type="PROSITE" id="PS00197">
    <property type="entry name" value="2FE2S_FER_1"/>
    <property type="match status" value="1"/>
</dbReference>
<dbReference type="Proteomes" id="UP001169027">
    <property type="component" value="Unassembled WGS sequence"/>
</dbReference>
<feature type="domain" description="2Fe-2S ferredoxin-type" evidence="1">
    <location>
        <begin position="227"/>
        <end position="312"/>
    </location>
</feature>
<dbReference type="InterPro" id="IPR036010">
    <property type="entry name" value="2Fe-2S_ferredoxin-like_sf"/>
</dbReference>
<organism evidence="3 4">
    <name type="scientific">Variovorax ginsengisoli</name>
    <dbReference type="NCBI Taxonomy" id="363844"/>
    <lineage>
        <taxon>Bacteria</taxon>
        <taxon>Pseudomonadati</taxon>
        <taxon>Pseudomonadota</taxon>
        <taxon>Betaproteobacteria</taxon>
        <taxon>Burkholderiales</taxon>
        <taxon>Comamonadaceae</taxon>
        <taxon>Variovorax</taxon>
    </lineage>
</organism>
<evidence type="ECO:0000259" key="1">
    <source>
        <dbReference type="PROSITE" id="PS51085"/>
    </source>
</evidence>
<dbReference type="SUPFAM" id="SSF52343">
    <property type="entry name" value="Ferredoxin reductase-like, C-terminal NADP-linked domain"/>
    <property type="match status" value="1"/>
</dbReference>
<feature type="domain" description="FAD-binding FR-type" evidence="2">
    <location>
        <begin position="4"/>
        <end position="103"/>
    </location>
</feature>
<dbReference type="PROSITE" id="PS51085">
    <property type="entry name" value="2FE2S_FER_2"/>
    <property type="match status" value="1"/>
</dbReference>
<dbReference type="PROSITE" id="PS51384">
    <property type="entry name" value="FAD_FR"/>
    <property type="match status" value="1"/>
</dbReference>
<dbReference type="PANTHER" id="PTHR30212">
    <property type="entry name" value="PROTEIN YIIM"/>
    <property type="match status" value="1"/>
</dbReference>
<dbReference type="InterPro" id="IPR039261">
    <property type="entry name" value="FNR_nucleotide-bd"/>
</dbReference>
<gene>
    <name evidence="3" type="ORF">Q2T77_17820</name>
</gene>
<reference evidence="3" key="1">
    <citation type="submission" date="2023-06" db="EMBL/GenBank/DDBJ databases">
        <authorList>
            <person name="Jiang Y."/>
            <person name="Liu Q."/>
        </authorList>
    </citation>
    <scope>NUCLEOTIDE SEQUENCE</scope>
    <source>
        <strain evidence="3">CGMCC 1.12090</strain>
    </source>
</reference>
<dbReference type="InterPro" id="IPR012675">
    <property type="entry name" value="Beta-grasp_dom_sf"/>
</dbReference>
<dbReference type="PRINTS" id="PR00409">
    <property type="entry name" value="PHDIOXRDTASE"/>
</dbReference>
<dbReference type="Pfam" id="PF00111">
    <property type="entry name" value="Fer2"/>
    <property type="match status" value="1"/>
</dbReference>
<dbReference type="GO" id="GO:0016491">
    <property type="term" value="F:oxidoreductase activity"/>
    <property type="evidence" value="ECO:0007669"/>
    <property type="project" value="UniProtKB-KW"/>
</dbReference>
<keyword evidence="3" id="KW-0560">Oxidoreductase</keyword>
<protein>
    <submittedName>
        <fullName evidence="3">PDR/VanB family oxidoreductase</fullName>
        <ecNumber evidence="3">1.-.-.-</ecNumber>
    </submittedName>
</protein>
<dbReference type="Gene3D" id="3.10.20.30">
    <property type="match status" value="1"/>
</dbReference>
<dbReference type="CDD" id="cd00207">
    <property type="entry name" value="fer2"/>
    <property type="match status" value="1"/>
</dbReference>
<dbReference type="Gene3D" id="3.40.50.80">
    <property type="entry name" value="Nucleotide-binding domain of ferredoxin-NADP reductase (FNR) module"/>
    <property type="match status" value="1"/>
</dbReference>
<dbReference type="SUPFAM" id="SSF63380">
    <property type="entry name" value="Riboflavin synthase domain-like"/>
    <property type="match status" value="1"/>
</dbReference>
<dbReference type="Gene3D" id="2.40.30.10">
    <property type="entry name" value="Translation factors"/>
    <property type="match status" value="1"/>
</dbReference>